<dbReference type="Proteomes" id="UP000779900">
    <property type="component" value="Unassembled WGS sequence"/>
</dbReference>
<dbReference type="Gene3D" id="3.40.630.10">
    <property type="entry name" value="Zn peptidases"/>
    <property type="match status" value="1"/>
</dbReference>
<dbReference type="SUPFAM" id="SSF53187">
    <property type="entry name" value="Zn-dependent exopeptidases"/>
    <property type="match status" value="1"/>
</dbReference>
<dbReference type="NCBIfam" id="TIGR04183">
    <property type="entry name" value="Por_Secre_tail"/>
    <property type="match status" value="1"/>
</dbReference>
<dbReference type="InterPro" id="IPR026444">
    <property type="entry name" value="Secre_tail"/>
</dbReference>
<dbReference type="Gene3D" id="2.60.40.4070">
    <property type="match status" value="1"/>
</dbReference>
<proteinExistence type="predicted"/>
<evidence type="ECO:0000313" key="3">
    <source>
        <dbReference type="Proteomes" id="UP000779900"/>
    </source>
</evidence>
<sequence>MLRKSLFLIIAVGLSLCLAGEFLALVPNTAPDDLAGQYTVVGVTGRGTLVLGDESELADLFARDGSWLAADPKDHLYFTVRLFAQASRTDLAAVSRILDFDGEQYLVEVESDAVERFIAVPAMRGRISLNGWVMDRPTPKLPVVLSNPSVEQIVARVSSDSVLAFVRRLQQYRNRYSTGDSCKAAAQWIAATFRAYGCDTVILQNHTTNHAPNVVGVRYGTSGQRSPYAIIDGHFDAYAASNAPGADDNASGTVSAIEACRVTQGFQFRHDLRFIAFSGEEFGLLGSEYYAGRARSQGDSILGVLNFDMIAYEDSAPEDLEVIGKIASPACGPFVDWFIAVADTYTSLPCSKEMVSDMQSSDQGPFWNNGYLGFCGIEDYWPGNPYYHTPGDSIGAGYNNNNFCTEVIRAGVAALATMGEPVPQNVPSVGLLHKLLDDSAGNDNGKWDAGESVAVFLTLKNFGMAGATGVSAAVSSTDPYVTLYNVDAAYGDIAGLDTAVNAVPFTMKAAPNTPREHVADFDLTISSAESSWQTTFSFPIGEYLNTDPIPDGPRVPARYWAYDDVDTLYPEHPNYEWVEVNAQGTRLTFSDNDDVVPVSLPAAFGPFRYYGRSYSQISVSADGWIAAGNYTTSNFDNTILPSTSAPRATVFANWDDLYPVSGSGGAGYVYWFHDSANHRFIVEYDSVKYYSGSNRDKFEVIFYDTTVTTPTGDNVIVAQYKTAAGFTSSTVGIQDSTRAIAIQDLFNGTLAHGASPIVPGRAIKYTTAPGTGVAEPTRRLTPDAFHLTLDRNPVCGSAQVRFSLRQASSVRLEAFDRTGRKLTTLVSSFASAGSHATTWDTREVPTGIYFLRLTAAGGQRSLKVVVGR</sequence>
<dbReference type="PANTHER" id="PTHR12147">
    <property type="entry name" value="METALLOPEPTIDASE M28 FAMILY MEMBER"/>
    <property type="match status" value="1"/>
</dbReference>
<name>A0A937XF99_UNCW3</name>
<accession>A0A937XF99</accession>
<dbReference type="GO" id="GO:0008235">
    <property type="term" value="F:metalloexopeptidase activity"/>
    <property type="evidence" value="ECO:0007669"/>
    <property type="project" value="InterPro"/>
</dbReference>
<organism evidence="2 3">
    <name type="scientific">candidate division WOR-3 bacterium</name>
    <dbReference type="NCBI Taxonomy" id="2052148"/>
    <lineage>
        <taxon>Bacteria</taxon>
        <taxon>Bacteria division WOR-3</taxon>
    </lineage>
</organism>
<comment type="caution">
    <text evidence="2">The sequence shown here is derived from an EMBL/GenBank/DDBJ whole genome shotgun (WGS) entry which is preliminary data.</text>
</comment>
<evidence type="ECO:0000259" key="1">
    <source>
        <dbReference type="Pfam" id="PF04389"/>
    </source>
</evidence>
<dbReference type="InterPro" id="IPR045175">
    <property type="entry name" value="M28_fam"/>
</dbReference>
<dbReference type="Pfam" id="PF04389">
    <property type="entry name" value="Peptidase_M28"/>
    <property type="match status" value="1"/>
</dbReference>
<dbReference type="PANTHER" id="PTHR12147:SF26">
    <property type="entry name" value="PEPTIDASE M28 DOMAIN-CONTAINING PROTEIN"/>
    <property type="match status" value="1"/>
</dbReference>
<protein>
    <submittedName>
        <fullName evidence="2">M28 family peptidase</fullName>
    </submittedName>
</protein>
<dbReference type="EMBL" id="VGIR01000005">
    <property type="protein sequence ID" value="MBM3330533.1"/>
    <property type="molecule type" value="Genomic_DNA"/>
</dbReference>
<evidence type="ECO:0000313" key="2">
    <source>
        <dbReference type="EMBL" id="MBM3330533.1"/>
    </source>
</evidence>
<gene>
    <name evidence="2" type="ORF">FJY68_01620</name>
</gene>
<reference evidence="2" key="1">
    <citation type="submission" date="2019-03" db="EMBL/GenBank/DDBJ databases">
        <title>Lake Tanganyika Metagenome-Assembled Genomes (MAGs).</title>
        <authorList>
            <person name="Tran P."/>
        </authorList>
    </citation>
    <scope>NUCLEOTIDE SEQUENCE</scope>
    <source>
        <strain evidence="2">K_DeepCast_150m_m2_040</strain>
    </source>
</reference>
<dbReference type="InterPro" id="IPR007484">
    <property type="entry name" value="Peptidase_M28"/>
</dbReference>
<feature type="domain" description="Peptidase M28" evidence="1">
    <location>
        <begin position="213"/>
        <end position="394"/>
    </location>
</feature>
<dbReference type="GO" id="GO:0006508">
    <property type="term" value="P:proteolysis"/>
    <property type="evidence" value="ECO:0007669"/>
    <property type="project" value="InterPro"/>
</dbReference>
<dbReference type="AlphaFoldDB" id="A0A937XF99"/>